<evidence type="ECO:0000313" key="3">
    <source>
        <dbReference type="Proteomes" id="UP000680714"/>
    </source>
</evidence>
<evidence type="ECO:0000313" key="2">
    <source>
        <dbReference type="EMBL" id="MBR9972790.1"/>
    </source>
</evidence>
<proteinExistence type="predicted"/>
<feature type="domain" description="TniQ" evidence="1">
    <location>
        <begin position="8"/>
        <end position="148"/>
    </location>
</feature>
<keyword evidence="3" id="KW-1185">Reference proteome</keyword>
<gene>
    <name evidence="2" type="ORF">KEC16_13780</name>
</gene>
<protein>
    <submittedName>
        <fullName evidence="2">TniQ family protein</fullName>
    </submittedName>
</protein>
<dbReference type="RefSeq" id="WP_211549900.1">
    <property type="nucleotide sequence ID" value="NZ_JAGTUF010000014.1"/>
</dbReference>
<evidence type="ECO:0000259" key="1">
    <source>
        <dbReference type="Pfam" id="PF06527"/>
    </source>
</evidence>
<organism evidence="2 3">
    <name type="scientific">Magnetospirillum sulfuroxidans</name>
    <dbReference type="NCBI Taxonomy" id="611300"/>
    <lineage>
        <taxon>Bacteria</taxon>
        <taxon>Pseudomonadati</taxon>
        <taxon>Pseudomonadota</taxon>
        <taxon>Alphaproteobacteria</taxon>
        <taxon>Rhodospirillales</taxon>
        <taxon>Rhodospirillaceae</taxon>
        <taxon>Magnetospirillum</taxon>
    </lineage>
</organism>
<dbReference type="Pfam" id="PF06527">
    <property type="entry name" value="TniQ"/>
    <property type="match status" value="1"/>
</dbReference>
<name>A0ABS5IEF2_9PROT</name>
<accession>A0ABS5IEF2</accession>
<reference evidence="2 3" key="1">
    <citation type="submission" date="2021-04" db="EMBL/GenBank/DDBJ databases">
        <title>Magnetospirillum sulfuroxidans sp. nov., a facultative chemolithoautotrophic sulfur-oxidizing alphaproteobacterium isolated from freshwater sediment and proposals for Paramagetospirillum gen. nov., and Magnetospirillaceae fam. nov.</title>
        <authorList>
            <person name="Koziaeva V."/>
            <person name="Geelhoed J.S."/>
            <person name="Sorokin D.Y."/>
            <person name="Grouzdev D.S."/>
        </authorList>
    </citation>
    <scope>NUCLEOTIDE SEQUENCE [LARGE SCALE GENOMIC DNA]</scope>
    <source>
        <strain evidence="2 3">J10</strain>
    </source>
</reference>
<dbReference type="EMBL" id="JAGTUF010000014">
    <property type="protein sequence ID" value="MBR9972790.1"/>
    <property type="molecule type" value="Genomic_DNA"/>
</dbReference>
<comment type="caution">
    <text evidence="2">The sequence shown here is derived from an EMBL/GenBank/DDBJ whole genome shotgun (WGS) entry which is preliminary data.</text>
</comment>
<dbReference type="Proteomes" id="UP000680714">
    <property type="component" value="Unassembled WGS sequence"/>
</dbReference>
<sequence length="449" mass="49909">MLHDDRWPRCPRLLPGESLSSWFARTAVANGLRPVELFRIVQPGGDRIPRDLDRYADDPLLYLLADRTGMDRDALVQATFRHWAGTVFAHDDGLNKLPWLPPAGRVGGRRCFGQQFCPWCLNADAAPYLRLNWRLSFVTVCPIHQRLLLDRCPVCNEPFSVLRMDRVQDMRCPSCAADLRHCTADTPPVDVVPVQQDLQRVIGQGWWTLGLHGPVYSFAALDILAVLVRLLAGGPHAHALRTWVGEQAPNLAVPPEAVPRARDGALQTPRARSVVIAMAHWLMGEWPKRLIEGARAMGMTSTDLWKRPKEQYPFAFADVVEWHLKAPHKDSNRDEMAAAKAILMRQGKPTTHRNLVALCGIKLSAMSDLADAASENAAPWGKGRYWKLDGVSPEVKEAARRAAHRAGEGVGPWLDGLLRRELGMPARKTPYACQSADTFADEFISGCAG</sequence>
<dbReference type="InterPro" id="IPR009492">
    <property type="entry name" value="TniQ"/>
</dbReference>